<dbReference type="AlphaFoldDB" id="A0A9Q1GMW8"/>
<feature type="transmembrane region" description="Helical" evidence="1">
    <location>
        <begin position="252"/>
        <end position="268"/>
    </location>
</feature>
<evidence type="ECO:0000313" key="3">
    <source>
        <dbReference type="Proteomes" id="UP001153076"/>
    </source>
</evidence>
<reference evidence="2" key="1">
    <citation type="submission" date="2022-04" db="EMBL/GenBank/DDBJ databases">
        <title>Carnegiea gigantea Genome sequencing and assembly v2.</title>
        <authorList>
            <person name="Copetti D."/>
            <person name="Sanderson M.J."/>
            <person name="Burquez A."/>
            <person name="Wojciechowski M.F."/>
        </authorList>
    </citation>
    <scope>NUCLEOTIDE SEQUENCE</scope>
    <source>
        <strain evidence="2">SGP5-SGP5p</strain>
        <tissue evidence="2">Aerial part</tissue>
    </source>
</reference>
<name>A0A9Q1GMW8_9CARY</name>
<evidence type="ECO:0000313" key="2">
    <source>
        <dbReference type="EMBL" id="KAJ8424222.1"/>
    </source>
</evidence>
<dbReference type="Proteomes" id="UP001153076">
    <property type="component" value="Unassembled WGS sequence"/>
</dbReference>
<keyword evidence="1" id="KW-1133">Transmembrane helix</keyword>
<gene>
    <name evidence="2" type="ORF">Cgig2_011633</name>
</gene>
<keyword evidence="1" id="KW-0812">Transmembrane</keyword>
<keyword evidence="3" id="KW-1185">Reference proteome</keyword>
<keyword evidence="1" id="KW-0472">Membrane</keyword>
<feature type="transmembrane region" description="Helical" evidence="1">
    <location>
        <begin position="213"/>
        <end position="232"/>
    </location>
</feature>
<evidence type="ECO:0000256" key="1">
    <source>
        <dbReference type="SAM" id="Phobius"/>
    </source>
</evidence>
<comment type="caution">
    <text evidence="2">The sequence shown here is derived from an EMBL/GenBank/DDBJ whole genome shotgun (WGS) entry which is preliminary data.</text>
</comment>
<proteinExistence type="predicted"/>
<organism evidence="2 3">
    <name type="scientific">Carnegiea gigantea</name>
    <dbReference type="NCBI Taxonomy" id="171969"/>
    <lineage>
        <taxon>Eukaryota</taxon>
        <taxon>Viridiplantae</taxon>
        <taxon>Streptophyta</taxon>
        <taxon>Embryophyta</taxon>
        <taxon>Tracheophyta</taxon>
        <taxon>Spermatophyta</taxon>
        <taxon>Magnoliopsida</taxon>
        <taxon>eudicotyledons</taxon>
        <taxon>Gunneridae</taxon>
        <taxon>Pentapetalae</taxon>
        <taxon>Caryophyllales</taxon>
        <taxon>Cactineae</taxon>
        <taxon>Cactaceae</taxon>
        <taxon>Cactoideae</taxon>
        <taxon>Echinocereeae</taxon>
        <taxon>Carnegiea</taxon>
    </lineage>
</organism>
<sequence>MNTSHTSKDEVSFSIFDIHSSRGLPLLGRVYDEVIPTQWKLINKLPLSYTYLFAACYKLRQGHKGKLTIEQWIAFWFPGRNKYHISKKDAGCIRPGTFRVTSFMASGVGYCLHTTIHISACRGLNEISRSSHPGRSGGYFPIIFFMFAKNFDAYELVSEASSSLSIVKFSVLVKPSCFSSKKPENSLVLGGAFAGIHPSPTNLKRLSWMTTSYQELTSLILSAFVRVLSLTVVRTTLSWSATSPTDSVDDLVSIRMFPLIWISIIFLIQK</sequence>
<dbReference type="EMBL" id="JAKOGI010001735">
    <property type="protein sequence ID" value="KAJ8424222.1"/>
    <property type="molecule type" value="Genomic_DNA"/>
</dbReference>
<accession>A0A9Q1GMW8</accession>
<protein>
    <submittedName>
        <fullName evidence="2">Uncharacterized protein</fullName>
    </submittedName>
</protein>
<dbReference type="OrthoDB" id="913267at2759"/>